<evidence type="ECO:0000313" key="1">
    <source>
        <dbReference type="EMBL" id="EGF27113.1"/>
    </source>
</evidence>
<dbReference type="EMBL" id="AFAR01000161">
    <property type="protein sequence ID" value="EGF27113.1"/>
    <property type="molecule type" value="Genomic_DNA"/>
</dbReference>
<organism evidence="1 2">
    <name type="scientific">Rhodopirellula baltica WH47</name>
    <dbReference type="NCBI Taxonomy" id="991778"/>
    <lineage>
        <taxon>Bacteria</taxon>
        <taxon>Pseudomonadati</taxon>
        <taxon>Planctomycetota</taxon>
        <taxon>Planctomycetia</taxon>
        <taxon>Pirellulales</taxon>
        <taxon>Pirellulaceae</taxon>
        <taxon>Rhodopirellula</taxon>
    </lineage>
</organism>
<dbReference type="PATRIC" id="fig|991778.3.peg.3116"/>
<dbReference type="AlphaFoldDB" id="F2AT91"/>
<reference evidence="1 2" key="1">
    <citation type="journal article" date="2013" name="Mar. Genomics">
        <title>Expression of sulfatases in Rhodopirellula baltica and the diversity of sulfatases in the genus Rhodopirellula.</title>
        <authorList>
            <person name="Wegner C.E."/>
            <person name="Richter-Heitmann T."/>
            <person name="Klindworth A."/>
            <person name="Klockow C."/>
            <person name="Richter M."/>
            <person name="Achstetter T."/>
            <person name="Glockner F.O."/>
            <person name="Harder J."/>
        </authorList>
    </citation>
    <scope>NUCLEOTIDE SEQUENCE [LARGE SCALE GENOMIC DNA]</scope>
    <source>
        <strain evidence="1 2">WH47</strain>
    </source>
</reference>
<comment type="caution">
    <text evidence="1">The sequence shown here is derived from an EMBL/GenBank/DDBJ whole genome shotgun (WGS) entry which is preliminary data.</text>
</comment>
<protein>
    <submittedName>
        <fullName evidence="1">Uncharacterized protein</fullName>
    </submittedName>
</protein>
<gene>
    <name evidence="1" type="ORF">RBWH47_03199</name>
</gene>
<dbReference type="Proteomes" id="UP000006222">
    <property type="component" value="Unassembled WGS sequence"/>
</dbReference>
<name>F2AT91_RHOBT</name>
<accession>F2AT91</accession>
<evidence type="ECO:0000313" key="2">
    <source>
        <dbReference type="Proteomes" id="UP000006222"/>
    </source>
</evidence>
<sequence length="57" mass="6662">MRDYWGDVADVADDPLFFGEPAYYYAMCVAHHPTIGDNDPDWYRRPELWPPPSGWTT</sequence>
<proteinExistence type="predicted"/>